<evidence type="ECO:0000256" key="11">
    <source>
        <dbReference type="ARBA" id="ARBA00022989"/>
    </source>
</evidence>
<comment type="catalytic activity">
    <reaction evidence="1">
        <text>ATP + protein L-histidine = ADP + protein N-phospho-L-histidine.</text>
        <dbReference type="EC" id="2.7.13.3"/>
    </reaction>
</comment>
<evidence type="ECO:0000313" key="17">
    <source>
        <dbReference type="Proteomes" id="UP000464524"/>
    </source>
</evidence>
<protein>
    <recommendedName>
        <fullName evidence="3">histidine kinase</fullName>
        <ecNumber evidence="3">2.7.13.3</ecNumber>
    </recommendedName>
</protein>
<dbReference type="GO" id="GO:0046983">
    <property type="term" value="F:protein dimerization activity"/>
    <property type="evidence" value="ECO:0007669"/>
    <property type="project" value="InterPro"/>
</dbReference>
<evidence type="ECO:0000256" key="12">
    <source>
        <dbReference type="ARBA" id="ARBA00023012"/>
    </source>
</evidence>
<dbReference type="Proteomes" id="UP000464524">
    <property type="component" value="Chromosome"/>
</dbReference>
<dbReference type="PROSITE" id="PS50109">
    <property type="entry name" value="HIS_KIN"/>
    <property type="match status" value="1"/>
</dbReference>
<keyword evidence="5" id="KW-0597">Phosphoprotein</keyword>
<keyword evidence="4" id="KW-1003">Cell membrane</keyword>
<keyword evidence="8" id="KW-0547">Nucleotide-binding</keyword>
<dbReference type="CDD" id="cd16917">
    <property type="entry name" value="HATPase_UhpB-NarQ-NarX-like"/>
    <property type="match status" value="1"/>
</dbReference>
<sequence length="464" mass="52621">MTLPFRLLFIAVLQVVLTSILTYFLVTDEYRDLSNQSVDTLESFLIEQKHRELKNYTLLAVSAMSDAYENSVNDDDEAKAQVTEIIHDMTYSGNDGYFFVYDGEGNGVVHPKEPYRVGQNWWELEGENGDKTIQILIENAKAGGGFHRYPWRKPSADEMSEKMGYSVYLEKWNWMIGTGVYLDDVNSQLNKLQREIDQHINKTKQIILVVAMSSIFVIFLLGLILNLSQKKKTDQKISELGLKIINMQEEERRHISRELHDGIVQVLVSIKYSLEATGLWLKKVKLDKPQPLEHAQSNLQDAISEIRRISHHLHPRILDELGLSAAMDALATEFSEQTGITVNVTKPAVRKLVQNSISTTLYRVVQESLINVQKHARASEVNIEMTIKDKWLTLTIKDNGQGFDADNNSKGDDYGIGLRNLAERVEYHLGEFNVHSSQAGTQVTARIPKTSYANTIPVKEGPAE</sequence>
<dbReference type="InterPro" id="IPR005467">
    <property type="entry name" value="His_kinase_dom"/>
</dbReference>
<dbReference type="GO" id="GO:0000155">
    <property type="term" value="F:phosphorelay sensor kinase activity"/>
    <property type="evidence" value="ECO:0007669"/>
    <property type="project" value="InterPro"/>
</dbReference>
<dbReference type="SMART" id="SM00387">
    <property type="entry name" value="HATPase_c"/>
    <property type="match status" value="1"/>
</dbReference>
<dbReference type="GO" id="GO:0005524">
    <property type="term" value="F:ATP binding"/>
    <property type="evidence" value="ECO:0007669"/>
    <property type="project" value="UniProtKB-KW"/>
</dbReference>
<evidence type="ECO:0000259" key="15">
    <source>
        <dbReference type="PROSITE" id="PS50109"/>
    </source>
</evidence>
<evidence type="ECO:0000256" key="8">
    <source>
        <dbReference type="ARBA" id="ARBA00022741"/>
    </source>
</evidence>
<evidence type="ECO:0000256" key="14">
    <source>
        <dbReference type="SAM" id="Phobius"/>
    </source>
</evidence>
<dbReference type="RefSeq" id="WP_160178389.1">
    <property type="nucleotide sequence ID" value="NZ_CP047656.1"/>
</dbReference>
<keyword evidence="11 14" id="KW-1133">Transmembrane helix</keyword>
<dbReference type="InterPro" id="IPR003594">
    <property type="entry name" value="HATPase_dom"/>
</dbReference>
<keyword evidence="13 14" id="KW-0472">Membrane</keyword>
<evidence type="ECO:0000256" key="2">
    <source>
        <dbReference type="ARBA" id="ARBA00004651"/>
    </source>
</evidence>
<evidence type="ECO:0000256" key="7">
    <source>
        <dbReference type="ARBA" id="ARBA00022692"/>
    </source>
</evidence>
<organism evidence="16 17">
    <name type="scientific">Paraglaciecola mesophila</name>
    <dbReference type="NCBI Taxonomy" id="197222"/>
    <lineage>
        <taxon>Bacteria</taxon>
        <taxon>Pseudomonadati</taxon>
        <taxon>Pseudomonadota</taxon>
        <taxon>Gammaproteobacteria</taxon>
        <taxon>Alteromonadales</taxon>
        <taxon>Alteromonadaceae</taxon>
        <taxon>Paraglaciecola</taxon>
    </lineage>
</organism>
<keyword evidence="9 16" id="KW-0418">Kinase</keyword>
<keyword evidence="6 16" id="KW-0808">Transferase</keyword>
<dbReference type="Pfam" id="PF07730">
    <property type="entry name" value="HisKA_3"/>
    <property type="match status" value="1"/>
</dbReference>
<evidence type="ECO:0000256" key="9">
    <source>
        <dbReference type="ARBA" id="ARBA00022777"/>
    </source>
</evidence>
<evidence type="ECO:0000256" key="5">
    <source>
        <dbReference type="ARBA" id="ARBA00022553"/>
    </source>
</evidence>
<dbReference type="InterPro" id="IPR033480">
    <property type="entry name" value="sCache_2"/>
</dbReference>
<gene>
    <name evidence="16" type="ORF">FX988_00736</name>
</gene>
<evidence type="ECO:0000256" key="1">
    <source>
        <dbReference type="ARBA" id="ARBA00000085"/>
    </source>
</evidence>
<evidence type="ECO:0000256" key="13">
    <source>
        <dbReference type="ARBA" id="ARBA00023136"/>
    </source>
</evidence>
<dbReference type="SUPFAM" id="SSF55874">
    <property type="entry name" value="ATPase domain of HSP90 chaperone/DNA topoisomerase II/histidine kinase"/>
    <property type="match status" value="1"/>
</dbReference>
<comment type="subcellular location">
    <subcellularLocation>
        <location evidence="2">Cell membrane</location>
        <topology evidence="2">Multi-pass membrane protein</topology>
    </subcellularLocation>
</comment>
<dbReference type="OrthoDB" id="9797605at2"/>
<keyword evidence="12" id="KW-0902">Two-component regulatory system</keyword>
<feature type="domain" description="Histidine kinase" evidence="15">
    <location>
        <begin position="254"/>
        <end position="451"/>
    </location>
</feature>
<dbReference type="InterPro" id="IPR011712">
    <property type="entry name" value="Sig_transdc_His_kin_sub3_dim/P"/>
</dbReference>
<dbReference type="GO" id="GO:0005886">
    <property type="term" value="C:plasma membrane"/>
    <property type="evidence" value="ECO:0007669"/>
    <property type="project" value="UniProtKB-SubCell"/>
</dbReference>
<reference evidence="16 17" key="1">
    <citation type="submission" date="2019-12" db="EMBL/GenBank/DDBJ databases">
        <title>Genome sequencing and assembly of endphytes of Porphyra tenera.</title>
        <authorList>
            <person name="Park J.M."/>
            <person name="Shin R."/>
            <person name="Jo S.H."/>
        </authorList>
    </citation>
    <scope>NUCLEOTIDE SEQUENCE [LARGE SCALE GENOMIC DNA]</scope>
    <source>
        <strain evidence="16 17">GPM4</strain>
    </source>
</reference>
<dbReference type="KEGG" id="pmes:FX988_00736"/>
<dbReference type="PANTHER" id="PTHR24421">
    <property type="entry name" value="NITRATE/NITRITE SENSOR PROTEIN NARX-RELATED"/>
    <property type="match status" value="1"/>
</dbReference>
<name>A0A857JGX9_9ALTE</name>
<feature type="transmembrane region" description="Helical" evidence="14">
    <location>
        <begin position="206"/>
        <end position="227"/>
    </location>
</feature>
<dbReference type="EC" id="2.7.13.3" evidence="3"/>
<accession>A0A857JGX9</accession>
<dbReference type="AlphaFoldDB" id="A0A857JGX9"/>
<dbReference type="Gene3D" id="1.20.5.1930">
    <property type="match status" value="1"/>
</dbReference>
<proteinExistence type="predicted"/>
<evidence type="ECO:0000256" key="4">
    <source>
        <dbReference type="ARBA" id="ARBA00022475"/>
    </source>
</evidence>
<keyword evidence="10" id="KW-0067">ATP-binding</keyword>
<keyword evidence="17" id="KW-1185">Reference proteome</keyword>
<dbReference type="PANTHER" id="PTHR24421:SF10">
    <property type="entry name" value="NITRATE_NITRITE SENSOR PROTEIN NARQ"/>
    <property type="match status" value="1"/>
</dbReference>
<keyword evidence="7 14" id="KW-0812">Transmembrane</keyword>
<dbReference type="SMART" id="SM01049">
    <property type="entry name" value="Cache_2"/>
    <property type="match status" value="1"/>
</dbReference>
<dbReference type="InterPro" id="IPR017171">
    <property type="entry name" value="Sig_transdc_His_kinase_MctS"/>
</dbReference>
<dbReference type="EMBL" id="CP047656">
    <property type="protein sequence ID" value="QHJ10522.1"/>
    <property type="molecule type" value="Genomic_DNA"/>
</dbReference>
<evidence type="ECO:0000256" key="10">
    <source>
        <dbReference type="ARBA" id="ARBA00022840"/>
    </source>
</evidence>
<dbReference type="Gene3D" id="3.30.450.20">
    <property type="entry name" value="PAS domain"/>
    <property type="match status" value="1"/>
</dbReference>
<dbReference type="Pfam" id="PF17200">
    <property type="entry name" value="sCache_2"/>
    <property type="match status" value="1"/>
</dbReference>
<dbReference type="PIRSF" id="PIRSF037314">
    <property type="entry name" value="STHK_MctS"/>
    <property type="match status" value="1"/>
</dbReference>
<dbReference type="Pfam" id="PF02518">
    <property type="entry name" value="HATPase_c"/>
    <property type="match status" value="1"/>
</dbReference>
<dbReference type="InterPro" id="IPR036890">
    <property type="entry name" value="HATPase_C_sf"/>
</dbReference>
<dbReference type="Gene3D" id="3.30.565.10">
    <property type="entry name" value="Histidine kinase-like ATPase, C-terminal domain"/>
    <property type="match status" value="1"/>
</dbReference>
<evidence type="ECO:0000313" key="16">
    <source>
        <dbReference type="EMBL" id="QHJ10522.1"/>
    </source>
</evidence>
<evidence type="ECO:0000256" key="6">
    <source>
        <dbReference type="ARBA" id="ARBA00022679"/>
    </source>
</evidence>
<dbReference type="InterPro" id="IPR050482">
    <property type="entry name" value="Sensor_HK_TwoCompSys"/>
</dbReference>
<feature type="transmembrane region" description="Helical" evidence="14">
    <location>
        <begin position="7"/>
        <end position="26"/>
    </location>
</feature>
<evidence type="ECO:0000256" key="3">
    <source>
        <dbReference type="ARBA" id="ARBA00012438"/>
    </source>
</evidence>